<accession>A0AAD7VUV5</accession>
<dbReference type="InterPro" id="IPR033162">
    <property type="entry name" value="TBCD"/>
</dbReference>
<dbReference type="GO" id="GO:0007023">
    <property type="term" value="P:post-chaperonin tubulin folding pathway"/>
    <property type="evidence" value="ECO:0007669"/>
    <property type="project" value="InterPro"/>
</dbReference>
<feature type="domain" description="Tubulin-folding cofactor D ARM repeats" evidence="3">
    <location>
        <begin position="279"/>
        <end position="469"/>
    </location>
</feature>
<sequence>MLAPDSDLDDCPNLEKSAPTLLRDFSSQLNRAIALGDDSLSDPDVTSIIFQIEPFQHSPQLIDPILEDTVRSVCRAFLATRKRWQCRVLYVLVKIRGAKTVSRLFPNDVALLERILREIEDSEGENGQWEDRYVLLIWLSVLVLTPFNLSSIRTDLADWMYGLTRKYMCAPGREREAAASVLARFLLRADTLSVYLPKYIEDANTTSTSSVFAILGTIATIAALFTLGSPRDLEPFLPQIAGVLASVNSSPNASTNAHLRKLLCKSTYRLALCTLALSSSEVPESVETCIGELMTTALADKDTLVRYTASKAFSRVTQALIKVDTENVFVPEIIDNLFASSFPEYATGDSKIADRWHGGLLALAELLRRHVLALPEYAVKLLKVTRRGLRFEIHKSTHAIGANVRDAACYVAWSLFRHYRSLCNGDSATMRLVQDTLSELTLVACFDREVNSRRAAAAAVQECIGRHSEAVKDLETGIALVQSLDFFSIGNRTHAYLEASRRTFKLEVAKGMADFLIERVICSWDIDIRRLGGKALALLACDEEKYGEYGLQLLDLAEKLPAGKTLDEKHGYLYALGEVLDIVPCNDPAISTLLRRLHDIFNGMQFPTHQELILYDAALRVIGPAASLFGINGLDIPQTYMKILTDALSRTGEDSFTMALQTSCCLAASKLPKGLVDPHAWIDSGKAGRSGFVLALGSLRPRVNVSVVKAICELASTTQKEYDISLRLASVGALDALLSSDGDGISDTTLDKPQILEALAYGLQDYTILPSRGDIGSHLRLASINAVTSHAPKLLPSCESSNENIILTNLVRMSLEKMDKLRLESLRSLRVIVPLLSIDTAEIQQIIAASESTNDDIPTYSHGRYFARMIHLCGNTNTSSSRSAVLGLAACVGGGTGESVVRAARDAVMNFLASSETAEVGRFVAAAVELFVEKTEPVLSTAHPTPPKRDFEVAELLGLLFESNVLAEETPSLYVQIYNKATRLYTLAVKTNSAQRVGVAIGLFTGIFSAVNASEKVKEAAGRKVVGVLVGDMRVARQAASDALFLLASENGAEEIEEILGEVEWATCSDKETLKNAEKRICESLLRTA</sequence>
<dbReference type="GeneID" id="80886399"/>
<dbReference type="Proteomes" id="UP001217417">
    <property type="component" value="Unassembled WGS sequence"/>
</dbReference>
<evidence type="ECO:0000313" key="4">
    <source>
        <dbReference type="EMBL" id="KAJ8102893.1"/>
    </source>
</evidence>
<dbReference type="Pfam" id="PF23579">
    <property type="entry name" value="ARM_TBCD"/>
    <property type="match status" value="1"/>
</dbReference>
<gene>
    <name evidence="4" type="ORF">POJ06DRAFT_58490</name>
</gene>
<dbReference type="RefSeq" id="XP_056046343.1">
    <property type="nucleotide sequence ID" value="XM_056191233.1"/>
</dbReference>
<name>A0AAD7VUV5_9ASCO</name>
<evidence type="ECO:0000259" key="2">
    <source>
        <dbReference type="Pfam" id="PF12612"/>
    </source>
</evidence>
<dbReference type="Pfam" id="PF12612">
    <property type="entry name" value="TFCD_C"/>
    <property type="match status" value="1"/>
</dbReference>
<protein>
    <submittedName>
        <fullName evidence="4">Armadillo-type protein</fullName>
    </submittedName>
</protein>
<dbReference type="GO" id="GO:0007021">
    <property type="term" value="P:tubulin complex assembly"/>
    <property type="evidence" value="ECO:0007669"/>
    <property type="project" value="InterPro"/>
</dbReference>
<dbReference type="InterPro" id="IPR058033">
    <property type="entry name" value="ARM_TBCD_2nd"/>
</dbReference>
<organism evidence="4 5">
    <name type="scientific">Lipomyces tetrasporus</name>
    <dbReference type="NCBI Taxonomy" id="54092"/>
    <lineage>
        <taxon>Eukaryota</taxon>
        <taxon>Fungi</taxon>
        <taxon>Dikarya</taxon>
        <taxon>Ascomycota</taxon>
        <taxon>Saccharomycotina</taxon>
        <taxon>Lipomycetes</taxon>
        <taxon>Lipomycetales</taxon>
        <taxon>Lipomycetaceae</taxon>
        <taxon>Lipomyces</taxon>
    </lineage>
</organism>
<comment type="caution">
    <text evidence="4">The sequence shown here is derived from an EMBL/GenBank/DDBJ whole genome shotgun (WGS) entry which is preliminary data.</text>
</comment>
<dbReference type="GO" id="GO:0005096">
    <property type="term" value="F:GTPase activator activity"/>
    <property type="evidence" value="ECO:0007669"/>
    <property type="project" value="InterPro"/>
</dbReference>
<dbReference type="InterPro" id="IPR022577">
    <property type="entry name" value="TBCD_C"/>
</dbReference>
<dbReference type="AlphaFoldDB" id="A0AAD7VUV5"/>
<evidence type="ECO:0000313" key="5">
    <source>
        <dbReference type="Proteomes" id="UP001217417"/>
    </source>
</evidence>
<dbReference type="GO" id="GO:0048487">
    <property type="term" value="F:beta-tubulin binding"/>
    <property type="evidence" value="ECO:0007669"/>
    <property type="project" value="InterPro"/>
</dbReference>
<dbReference type="PANTHER" id="PTHR12658">
    <property type="entry name" value="BETA-TUBULIN COFACTOR D"/>
    <property type="match status" value="1"/>
</dbReference>
<evidence type="ECO:0000259" key="3">
    <source>
        <dbReference type="Pfam" id="PF25767"/>
    </source>
</evidence>
<keyword evidence="1" id="KW-0143">Chaperone</keyword>
<feature type="domain" description="Tubulin-folding cofactor D C-terminal" evidence="2">
    <location>
        <begin position="806"/>
        <end position="935"/>
    </location>
</feature>
<dbReference type="SUPFAM" id="SSF48371">
    <property type="entry name" value="ARM repeat"/>
    <property type="match status" value="2"/>
</dbReference>
<dbReference type="InterPro" id="IPR016024">
    <property type="entry name" value="ARM-type_fold"/>
</dbReference>
<dbReference type="EMBL" id="JARPMG010000002">
    <property type="protein sequence ID" value="KAJ8102893.1"/>
    <property type="molecule type" value="Genomic_DNA"/>
</dbReference>
<dbReference type="Pfam" id="PF25767">
    <property type="entry name" value="ARM_TBCD_2nd"/>
    <property type="match status" value="1"/>
</dbReference>
<proteinExistence type="predicted"/>
<keyword evidence="5" id="KW-1185">Reference proteome</keyword>
<evidence type="ECO:0000256" key="1">
    <source>
        <dbReference type="ARBA" id="ARBA00023186"/>
    </source>
</evidence>
<reference evidence="4" key="1">
    <citation type="submission" date="2023-03" db="EMBL/GenBank/DDBJ databases">
        <title>Near-Complete genome sequence of Lipomyces tetrasporous NRRL Y-64009, an oleaginous yeast capable of growing on lignocellulosic hydrolysates.</title>
        <authorList>
            <consortium name="Lawrence Berkeley National Laboratory"/>
            <person name="Jagtap S.S."/>
            <person name="Liu J.-J."/>
            <person name="Walukiewicz H.E."/>
            <person name="Pangilinan J."/>
            <person name="Lipzen A."/>
            <person name="Ahrendt S."/>
            <person name="Koriabine M."/>
            <person name="Cobaugh K."/>
            <person name="Salamov A."/>
            <person name="Yoshinaga Y."/>
            <person name="Ng V."/>
            <person name="Daum C."/>
            <person name="Grigoriev I.V."/>
            <person name="Slininger P.J."/>
            <person name="Dien B.S."/>
            <person name="Jin Y.-S."/>
            <person name="Rao C.V."/>
        </authorList>
    </citation>
    <scope>NUCLEOTIDE SEQUENCE</scope>
    <source>
        <strain evidence="4">NRRL Y-64009</strain>
    </source>
</reference>
<dbReference type="PANTHER" id="PTHR12658:SF0">
    <property type="entry name" value="TUBULIN-SPECIFIC CHAPERONE D"/>
    <property type="match status" value="1"/>
</dbReference>
<dbReference type="GO" id="GO:0000226">
    <property type="term" value="P:microtubule cytoskeleton organization"/>
    <property type="evidence" value="ECO:0007669"/>
    <property type="project" value="TreeGrafter"/>
</dbReference>